<dbReference type="PANTHER" id="PTHR23342:SF0">
    <property type="entry name" value="N-ACETYLGLUTAMATE SYNTHASE, MITOCHONDRIAL"/>
    <property type="match status" value="1"/>
</dbReference>
<dbReference type="FunFam" id="3.40.1160.10:FF:000004">
    <property type="entry name" value="Acetylglutamate kinase"/>
    <property type="match status" value="1"/>
</dbReference>
<dbReference type="Pfam" id="PF00696">
    <property type="entry name" value="AA_kinase"/>
    <property type="match status" value="1"/>
</dbReference>
<dbReference type="UniPathway" id="UPA00068">
    <property type="reaction ID" value="UER00107"/>
</dbReference>
<dbReference type="PIRSF" id="PIRSF000728">
    <property type="entry name" value="NAGK"/>
    <property type="match status" value="1"/>
</dbReference>
<dbReference type="PRINTS" id="PR00474">
    <property type="entry name" value="GLU5KINASE"/>
</dbReference>
<dbReference type="InterPro" id="IPR004662">
    <property type="entry name" value="AcgluKinase_fam"/>
</dbReference>
<feature type="binding site" evidence="8">
    <location>
        <begin position="66"/>
        <end position="67"/>
    </location>
    <ligand>
        <name>substrate</name>
    </ligand>
</feature>
<dbReference type="GeneID" id="29071529"/>
<geneLocation type="plastid" evidence="10"/>
<dbReference type="InterPro" id="IPR036393">
    <property type="entry name" value="AceGlu_kinase-like_sf"/>
</dbReference>
<feature type="site" description="Transition state stabilizer" evidence="8">
    <location>
        <position position="31"/>
    </location>
</feature>
<keyword evidence="5 8" id="KW-0547">Nucleotide-binding</keyword>
<dbReference type="GO" id="GO:0042450">
    <property type="term" value="P:L-arginine biosynthetic process via ornithine"/>
    <property type="evidence" value="ECO:0007669"/>
    <property type="project" value="UniProtKB-UniRule"/>
</dbReference>
<keyword evidence="7 8" id="KW-0067">ATP-binding</keyword>
<protein>
    <recommendedName>
        <fullName evidence="8">Acetylglutamate kinase</fullName>
        <ecNumber evidence="8">2.7.2.8</ecNumber>
    </recommendedName>
    <alternativeName>
        <fullName evidence="8">N-acetyl-L-glutamate 5-phosphotransferase</fullName>
    </alternativeName>
    <alternativeName>
        <fullName evidence="8">NAG kinase</fullName>
        <shortName evidence="8">NAGK</shortName>
    </alternativeName>
</protein>
<dbReference type="GO" id="GO:0005524">
    <property type="term" value="F:ATP binding"/>
    <property type="evidence" value="ECO:0007669"/>
    <property type="project" value="UniProtKB-UniRule"/>
</dbReference>
<proteinExistence type="inferred from homology"/>
<comment type="pathway">
    <text evidence="1 8">Amino-acid biosynthesis; L-arginine biosynthesis; N(2)-acetyl-L-ornithine from L-glutamate: step 2/4.</text>
</comment>
<keyword evidence="3 8" id="KW-0028">Amino-acid biosynthesis</keyword>
<feature type="domain" description="Aspartate/glutamate/uridylate kinase" evidence="9">
    <location>
        <begin position="27"/>
        <end position="263"/>
    </location>
</feature>
<feature type="site" description="Transition state stabilizer" evidence="8">
    <location>
        <position position="244"/>
    </location>
</feature>
<dbReference type="EMBL" id="KX247284">
    <property type="protein sequence ID" value="AOH77264.1"/>
    <property type="molecule type" value="Genomic_DNA"/>
</dbReference>
<reference evidence="10" key="1">
    <citation type="journal article" date="2016" name="Mitochondrial DNA Part B Resour">
        <title>Organellar genome analysis of the marine red alga Dasya binghamiae (Dasyaceae, Rhodophyta) reveals an uncharacteristic florideophyte mitogenome structure.</title>
        <authorList>
            <person name="Tamayo D.A."/>
            <person name="Hughey J.R."/>
        </authorList>
    </citation>
    <scope>NUCLEOTIDE SEQUENCE</scope>
</reference>
<dbReference type="AlphaFoldDB" id="A0A1C8XS04"/>
<sequence length="286" mass="31547">MSKNLNFDRFAFISDLFPFIQKYVGSTFIIKYGGSVMQDEFLKYKVIEDIAFLYSLGIKIILVHGGGPFINQWLSKLNIQPRFDNGIRLTDRSTMEIVEMVLVGQVNKDLVNLLNQNTVPAIGLCGKDSNLIMASPLFNKSENLVGKIDSINNKILNLLLNNNYIPVIASVASGLDNQTYNVNADTVAGAIAQSLKAEKLILLTDTPGVMLDINDSSSLIKNLNFSDVQRLKQNLVISGGMIPKVDCCINALNGHVKSTHIIDGRIKNALLHELLTLDRIGSRIVL</sequence>
<evidence type="ECO:0000256" key="6">
    <source>
        <dbReference type="ARBA" id="ARBA00022777"/>
    </source>
</evidence>
<dbReference type="Gene3D" id="3.40.1160.10">
    <property type="entry name" value="Acetylglutamate kinase-like"/>
    <property type="match status" value="1"/>
</dbReference>
<dbReference type="InterPro" id="IPR001057">
    <property type="entry name" value="Glu/AcGlu_kinase"/>
</dbReference>
<keyword evidence="10" id="KW-0934">Plastid</keyword>
<evidence type="ECO:0000256" key="5">
    <source>
        <dbReference type="ARBA" id="ARBA00022741"/>
    </source>
</evidence>
<dbReference type="InterPro" id="IPR041727">
    <property type="entry name" value="NAGK-C"/>
</dbReference>
<name>A0A1C8XS04_9FLOR</name>
<comment type="similarity">
    <text evidence="8">Belongs to the acetylglutamate kinase family. ArgB subfamily.</text>
</comment>
<evidence type="ECO:0000313" key="10">
    <source>
        <dbReference type="EMBL" id="AOH77264.1"/>
    </source>
</evidence>
<feature type="binding site" evidence="8">
    <location>
        <position position="88"/>
    </location>
    <ligand>
        <name>substrate</name>
    </ligand>
</feature>
<comment type="catalytic activity">
    <reaction evidence="8">
        <text>N-acetyl-L-glutamate + ATP = N-acetyl-L-glutamyl 5-phosphate + ADP</text>
        <dbReference type="Rhea" id="RHEA:14629"/>
        <dbReference type="ChEBI" id="CHEBI:30616"/>
        <dbReference type="ChEBI" id="CHEBI:44337"/>
        <dbReference type="ChEBI" id="CHEBI:57936"/>
        <dbReference type="ChEBI" id="CHEBI:456216"/>
        <dbReference type="EC" id="2.7.2.8"/>
    </reaction>
</comment>
<organism evidence="10">
    <name type="scientific">Dasya binghamiae</name>
    <dbReference type="NCBI Taxonomy" id="1896963"/>
    <lineage>
        <taxon>Eukaryota</taxon>
        <taxon>Rhodophyta</taxon>
        <taxon>Florideophyceae</taxon>
        <taxon>Rhodymeniophycidae</taxon>
        <taxon>Ceramiales</taxon>
        <taxon>Dasyaceae</taxon>
        <taxon>Dasya</taxon>
    </lineage>
</organism>
<evidence type="ECO:0000256" key="8">
    <source>
        <dbReference type="HAMAP-Rule" id="MF_00082"/>
    </source>
</evidence>
<evidence type="ECO:0000256" key="3">
    <source>
        <dbReference type="ARBA" id="ARBA00022605"/>
    </source>
</evidence>
<keyword evidence="2 8" id="KW-0055">Arginine biosynthesis</keyword>
<evidence type="ECO:0000256" key="7">
    <source>
        <dbReference type="ARBA" id="ARBA00022840"/>
    </source>
</evidence>
<feature type="binding site" evidence="8">
    <location>
        <position position="181"/>
    </location>
    <ligand>
        <name>substrate</name>
    </ligand>
</feature>
<dbReference type="HAMAP" id="MF_00082">
    <property type="entry name" value="ArgB"/>
    <property type="match status" value="1"/>
</dbReference>
<dbReference type="PANTHER" id="PTHR23342">
    <property type="entry name" value="N-ACETYLGLUTAMATE SYNTHASE"/>
    <property type="match status" value="1"/>
</dbReference>
<gene>
    <name evidence="8 10" type="primary">argB</name>
</gene>
<keyword evidence="6 8" id="KW-0418">Kinase</keyword>
<dbReference type="InterPro" id="IPR037528">
    <property type="entry name" value="ArgB"/>
</dbReference>
<dbReference type="NCBIfam" id="TIGR00761">
    <property type="entry name" value="argB"/>
    <property type="match status" value="1"/>
</dbReference>
<dbReference type="GO" id="GO:0005737">
    <property type="term" value="C:cytoplasm"/>
    <property type="evidence" value="ECO:0007669"/>
    <property type="project" value="InterPro"/>
</dbReference>
<dbReference type="RefSeq" id="YP_009295252.1">
    <property type="nucleotide sequence ID" value="NC_031161.1"/>
</dbReference>
<dbReference type="InterPro" id="IPR001048">
    <property type="entry name" value="Asp/Glu/Uridylate_kinase"/>
</dbReference>
<evidence type="ECO:0000259" key="9">
    <source>
        <dbReference type="Pfam" id="PF00696"/>
    </source>
</evidence>
<evidence type="ECO:0000256" key="4">
    <source>
        <dbReference type="ARBA" id="ARBA00022679"/>
    </source>
</evidence>
<evidence type="ECO:0000256" key="1">
    <source>
        <dbReference type="ARBA" id="ARBA00004828"/>
    </source>
</evidence>
<dbReference type="GO" id="GO:0003991">
    <property type="term" value="F:acetylglutamate kinase activity"/>
    <property type="evidence" value="ECO:0007669"/>
    <property type="project" value="UniProtKB-UniRule"/>
</dbReference>
<accession>A0A1C8XS04</accession>
<keyword evidence="4 8" id="KW-0808">Transferase</keyword>
<comment type="function">
    <text evidence="8">Catalyzes the ATP-dependent phosphorylation of N-acetyl-L-glutamate.</text>
</comment>
<evidence type="ECO:0000256" key="2">
    <source>
        <dbReference type="ARBA" id="ARBA00022571"/>
    </source>
</evidence>
<dbReference type="CDD" id="cd04250">
    <property type="entry name" value="AAK_NAGK-C"/>
    <property type="match status" value="1"/>
</dbReference>
<dbReference type="SUPFAM" id="SSF53633">
    <property type="entry name" value="Carbamate kinase-like"/>
    <property type="match status" value="1"/>
</dbReference>
<dbReference type="EC" id="2.7.2.8" evidence="8"/>